<dbReference type="eggNOG" id="ENOG502SEET">
    <property type="taxonomic scope" value="Eukaryota"/>
</dbReference>
<feature type="compositionally biased region" description="Low complexity" evidence="2">
    <location>
        <begin position="45"/>
        <end position="54"/>
    </location>
</feature>
<keyword evidence="5" id="KW-1185">Reference proteome</keyword>
<dbReference type="KEGG" id="cal:CAALFM_C405610CA"/>
<dbReference type="GO" id="GO:0032126">
    <property type="term" value="C:eisosome"/>
    <property type="evidence" value="ECO:0000314"/>
    <property type="project" value="CGD"/>
</dbReference>
<feature type="compositionally biased region" description="Low complexity" evidence="2">
    <location>
        <begin position="667"/>
        <end position="680"/>
    </location>
</feature>
<evidence type="ECO:0000313" key="4">
    <source>
        <dbReference type="EMBL" id="AOW29293.1"/>
    </source>
</evidence>
<feature type="region of interest" description="Disordered" evidence="2">
    <location>
        <begin position="445"/>
        <end position="494"/>
    </location>
</feature>
<feature type="compositionally biased region" description="Polar residues" evidence="2">
    <location>
        <begin position="715"/>
        <end position="730"/>
    </location>
</feature>
<feature type="region of interest" description="Disordered" evidence="2">
    <location>
        <begin position="598"/>
        <end position="1043"/>
    </location>
</feature>
<dbReference type="EMBL" id="CP017626">
    <property type="protein sequence ID" value="AOW29293.1"/>
    <property type="molecule type" value="Genomic_DNA"/>
</dbReference>
<feature type="compositionally biased region" description="Polar residues" evidence="2">
    <location>
        <begin position="55"/>
        <end position="65"/>
    </location>
</feature>
<evidence type="ECO:0000256" key="2">
    <source>
        <dbReference type="SAM" id="MobiDB-lite"/>
    </source>
</evidence>
<feature type="compositionally biased region" description="Polar residues" evidence="2">
    <location>
        <begin position="957"/>
        <end position="967"/>
    </location>
</feature>
<feature type="compositionally biased region" description="Low complexity" evidence="2">
    <location>
        <begin position="692"/>
        <end position="711"/>
    </location>
</feature>
<proteinExistence type="predicted"/>
<evidence type="ECO:0000256" key="1">
    <source>
        <dbReference type="SAM" id="Coils"/>
    </source>
</evidence>
<feature type="compositionally biased region" description="Basic and acidic residues" evidence="2">
    <location>
        <begin position="559"/>
        <end position="568"/>
    </location>
</feature>
<feature type="compositionally biased region" description="Low complexity" evidence="2">
    <location>
        <begin position="731"/>
        <end position="743"/>
    </location>
</feature>
<feature type="compositionally biased region" description="Basic and acidic residues" evidence="2">
    <location>
        <begin position="1014"/>
        <end position="1026"/>
    </location>
</feature>
<feature type="compositionally biased region" description="Low complexity" evidence="2">
    <location>
        <begin position="103"/>
        <end position="122"/>
    </location>
</feature>
<feature type="compositionally biased region" description="Basic and acidic residues" evidence="2">
    <location>
        <begin position="894"/>
        <end position="904"/>
    </location>
</feature>
<dbReference type="AlphaFoldDB" id="A0A1D8PMD5"/>
<dbReference type="STRING" id="237561.A0A1D8PMD5"/>
<feature type="compositionally biased region" description="Polar residues" evidence="2">
    <location>
        <begin position="616"/>
        <end position="628"/>
    </location>
</feature>
<name>A0A1D8PMD5_CANAL</name>
<feature type="region of interest" description="Disordered" evidence="2">
    <location>
        <begin position="1"/>
        <end position="30"/>
    </location>
</feature>
<feature type="compositionally biased region" description="Polar residues" evidence="2">
    <location>
        <begin position="911"/>
        <end position="928"/>
    </location>
</feature>
<protein>
    <submittedName>
        <fullName evidence="4">Uncharacterized protein</fullName>
    </submittedName>
</protein>
<dbReference type="SMR" id="A0A1D8PMD5"/>
<evidence type="ECO:0000313" key="3">
    <source>
        <dbReference type="CGD" id="CAL0000187447"/>
    </source>
</evidence>
<feature type="coiled-coil region" evidence="1">
    <location>
        <begin position="278"/>
        <end position="339"/>
    </location>
</feature>
<dbReference type="OrthoDB" id="4085524at2759"/>
<feature type="compositionally biased region" description="Low complexity" evidence="2">
    <location>
        <begin position="934"/>
        <end position="955"/>
    </location>
</feature>
<dbReference type="RefSeq" id="XP_716554.2">
    <property type="nucleotide sequence ID" value="XM_711461.2"/>
</dbReference>
<keyword evidence="1" id="KW-0175">Coiled coil</keyword>
<feature type="region of interest" description="Disordered" evidence="2">
    <location>
        <begin position="519"/>
        <end position="569"/>
    </location>
</feature>
<dbReference type="VEuPathDB" id="FungiDB:C4_05610C_A"/>
<feature type="compositionally biased region" description="Gly residues" evidence="2">
    <location>
        <begin position="755"/>
        <end position="764"/>
    </location>
</feature>
<feature type="compositionally biased region" description="Basic and acidic residues" evidence="2">
    <location>
        <begin position="454"/>
        <end position="465"/>
    </location>
</feature>
<accession>A0A1D8PMD5</accession>
<feature type="compositionally biased region" description="Acidic residues" evidence="2">
    <location>
        <begin position="388"/>
        <end position="398"/>
    </location>
</feature>
<feature type="region of interest" description="Disordered" evidence="2">
    <location>
        <begin position="232"/>
        <end position="272"/>
    </location>
</feature>
<feature type="compositionally biased region" description="Basic residues" evidence="2">
    <location>
        <begin position="1027"/>
        <end position="1036"/>
    </location>
</feature>
<feature type="region of interest" description="Disordered" evidence="2">
    <location>
        <begin position="45"/>
        <end position="122"/>
    </location>
</feature>
<dbReference type="InParanoid" id="A0A1D8PMD5"/>
<feature type="region of interest" description="Disordered" evidence="2">
    <location>
        <begin position="355"/>
        <end position="433"/>
    </location>
</feature>
<feature type="compositionally biased region" description="Low complexity" evidence="2">
    <location>
        <begin position="1001"/>
        <end position="1013"/>
    </location>
</feature>
<gene>
    <name evidence="3" type="primary">SEG1</name>
    <name evidence="4" type="ordered locus">CAALFM_C405610CA</name>
    <name evidence="3" type="ordered locus">orf19.8830</name>
</gene>
<dbReference type="GeneID" id="3641782"/>
<dbReference type="GO" id="GO:0036267">
    <property type="term" value="P:invasive filamentous growth"/>
    <property type="evidence" value="ECO:0000315"/>
    <property type="project" value="CGD"/>
</dbReference>
<dbReference type="CGD" id="CAL0000187447">
    <property type="gene designation" value="SEG1"/>
</dbReference>
<feature type="compositionally biased region" description="Polar residues" evidence="2">
    <location>
        <begin position="813"/>
        <end position="826"/>
    </location>
</feature>
<reference evidence="4 5" key="1">
    <citation type="journal article" date="2004" name="Proc. Natl. Acad. Sci. U.S.A.">
        <title>The diploid genome sequence of Candida albicans.</title>
        <authorList>
            <person name="Jones T."/>
            <person name="Federspiel N.A."/>
            <person name="Chibana H."/>
            <person name="Dungan J."/>
            <person name="Kalman S."/>
            <person name="Magee B.B."/>
            <person name="Newport G."/>
            <person name="Thorstenson Y.R."/>
            <person name="Agabian N."/>
            <person name="Magee P.T."/>
            <person name="Davis R.W."/>
            <person name="Scherer S."/>
        </authorList>
    </citation>
    <scope>NUCLEOTIDE SEQUENCE [LARGE SCALE GENOMIC DNA]</scope>
    <source>
        <strain evidence="5">SC5314 / ATCC MYA-2876</strain>
    </source>
</reference>
<feature type="compositionally biased region" description="Polar residues" evidence="2">
    <location>
        <begin position="773"/>
        <end position="789"/>
    </location>
</feature>
<feature type="compositionally biased region" description="Polar residues" evidence="2">
    <location>
        <begin position="246"/>
        <end position="269"/>
    </location>
</feature>
<reference evidence="4 5" key="2">
    <citation type="journal article" date="2007" name="Genome Biol.">
        <title>Assembly of the Candida albicans genome into sixteen supercontigs aligned on the eight chromosomes.</title>
        <authorList>
            <person name="van het Hoog M."/>
            <person name="Rast T.J."/>
            <person name="Martchenko M."/>
            <person name="Grindle S."/>
            <person name="Dignard D."/>
            <person name="Hogues H."/>
            <person name="Cuomo C."/>
            <person name="Berriman M."/>
            <person name="Scherer S."/>
            <person name="Magee B.B."/>
            <person name="Whiteway M."/>
            <person name="Chibana H."/>
            <person name="Nantel A."/>
            <person name="Magee P.T."/>
        </authorList>
    </citation>
    <scope>GENOME REANNOTATION</scope>
    <source>
        <strain evidence="5">SC5314 / ATCC MYA-2876</strain>
    </source>
</reference>
<sequence length="1043" mass="113981">MFSRRKTRSVHDTAYTGVSGTAPNNHQPNSGALAAALTIGNAMKQQQPAQAAKKNSSIARSQSFQVAPPAANISESGGSLLKRGSRSSMQSKDKAGALGQPPRRFSANSRSSSASAGGSFNSQTQHTHVYDIDDSFNDSYLDEITEETNQTYLNNKARMNDLRLPKQNETTGNSNVIANTPVKMVKKYIPTPTGIKVIEVPESQFQKEVARSNSMRSNSLLSRSGSLRNVSLTKKSYNNVPRAASLTGTSRRNGSSSAKNPNRSVSSPLKSMHEEVVLEESLGKNDELEEQHSKYQELEKEIEEEKRLAAQIEAKRKEYERLKSERLKNEERLKELEKEVSFSDDVTEATVLHTPNEDNIPLNQESTTHVRDSFVDVPSPSKFPTETVTEEEEDEEEVPITKVPPVVDELDEKKLKDEDDEEEDVPIASVPPVVDELDDKLLKEESVPTAVDGSENKFLETDKAGFADTGVTTDEADGASPNGRSQSLSEATDNLKHQILGTQPEDSVLVSVPTFQVQEQSNTDGRIAKPFLSTLDDEKSTGDFNQAGHLNSSFAERSSVSDDEKDFQTLDPSVATELGVINQYQNLESSELLQQDNASAITIEEIDDSDEEQERSNLASQLRPQFSNKPEIIEPTVASEENTEKSNPDHDNSKIESEDTLLAPGASSNVSSKSSLFSNDSQKKPIKSALKSASSFTAPTQQQQQSQQPAAKGNAAQQAYLSLTTAENTRLNSKLSNSNLNNNPDFALTKAGNGSAIGGGGNAFGGAYPSFGNLASANKPTKRLSQQTLRKPPPQTQRGGARPHSMQHIEKQSGMSNRSLRPNSAVQPIPSHPALQPGYQSPSKLKAEALYAKAQARPHSEFKPSLAKKSSFSREMESNGHNNHGVPPRSQGRRIGDRPARTTLRDPIAPTATQSHASKPFTPETTAASKPVKSHTQQKLQSQSQSQSQLSNHQQAKPVQQYQSPKTFKSRFNDSDDEGVDSLPTRNFTSRFNDSDEDISTPRSSAPSPAVASLRRDTEPKDSSPKKEKKFKKLRKLFGSSKD</sequence>
<dbReference type="FunCoup" id="A0A1D8PMD5">
    <property type="interactions" value="82"/>
</dbReference>
<organism evidence="4 5">
    <name type="scientific">Candida albicans (strain SC5314 / ATCC MYA-2876)</name>
    <name type="common">Yeast</name>
    <dbReference type="NCBI Taxonomy" id="237561"/>
    <lineage>
        <taxon>Eukaryota</taxon>
        <taxon>Fungi</taxon>
        <taxon>Dikarya</taxon>
        <taxon>Ascomycota</taxon>
        <taxon>Saccharomycotina</taxon>
        <taxon>Pichiomycetes</taxon>
        <taxon>Debaryomycetaceae</taxon>
        <taxon>Candida/Lodderomyces clade</taxon>
        <taxon>Candida</taxon>
    </lineage>
</organism>
<feature type="compositionally biased region" description="Basic and acidic residues" evidence="2">
    <location>
        <begin position="642"/>
        <end position="657"/>
    </location>
</feature>
<dbReference type="Proteomes" id="UP000000559">
    <property type="component" value="Chromosome 4"/>
</dbReference>
<feature type="compositionally biased region" description="Polar residues" evidence="2">
    <location>
        <begin position="542"/>
        <end position="558"/>
    </location>
</feature>
<reference evidence="4 5" key="3">
    <citation type="journal article" date="2013" name="Genome Biol.">
        <title>Assembly of a phased diploid Candida albicans genome facilitates allele-specific measurements and provides a simple model for repeat and indel structure.</title>
        <authorList>
            <person name="Muzzey D."/>
            <person name="Schwartz K."/>
            <person name="Weissman J.S."/>
            <person name="Sherlock G."/>
        </authorList>
    </citation>
    <scope>NUCLEOTIDE SEQUENCE [LARGE SCALE GENOMIC DNA]</scope>
    <source>
        <strain evidence="5">SC5314 / ATCC MYA-2876</strain>
    </source>
</reference>
<evidence type="ECO:0000313" key="5">
    <source>
        <dbReference type="Proteomes" id="UP000000559"/>
    </source>
</evidence>
<feature type="compositionally biased region" description="Low complexity" evidence="2">
    <location>
        <begin position="74"/>
        <end position="88"/>
    </location>
</feature>
<feature type="compositionally biased region" description="Acidic residues" evidence="2">
    <location>
        <begin position="604"/>
        <end position="613"/>
    </location>
</feature>
<feature type="compositionally biased region" description="Polar residues" evidence="2">
    <location>
        <begin position="16"/>
        <end position="30"/>
    </location>
</feature>
<feature type="compositionally biased region" description="Polar residues" evidence="2">
    <location>
        <begin position="482"/>
        <end position="492"/>
    </location>
</feature>